<dbReference type="Gene3D" id="3.90.1600.10">
    <property type="entry name" value="Palm domain of DNA polymerase"/>
    <property type="match status" value="1"/>
</dbReference>
<evidence type="ECO:0000259" key="11">
    <source>
        <dbReference type="Pfam" id="PF03175"/>
    </source>
</evidence>
<dbReference type="SUPFAM" id="SSF53098">
    <property type="entry name" value="Ribonuclease H-like"/>
    <property type="match status" value="1"/>
</dbReference>
<sequence length="463" mass="52096">MENLVQAQTQTNSQVSTLTQTLQRFIEASTLNTSSNGNGGGTSSSGTPTTPLAPNKVSGNLITSKNGVKTTILKNSPQYLPEIKALAPYEKSMDFKSRIVTADLEAMIDPVTGRNIVYMAAWFNGVKTNTLAISQFGYDTSRMLSYFWEDLIENNKGRICYFHNWGGYDAILSLPQLLNLPKNYTFNPIMKDGEMMSLTISQGTVTLLTIKDSIRILPGALGKLAKDWKVETQKDHFPHYFWLNDIRSTLTYVGSIPPYETFEPKRTSKKDYEEMVRDFNSKAWSFIEVSRIYILGDVKALYQILIAFFETLASKFPIDPLTVLSAPSAAFKIWRTVQLPKLNKEFKVYDLSKSLDSKLREAYLGGIVDVYRPHLIEQTGYYYDVNSLYPTAMCRSMPVGMPQLVNLTIDEFLNSDFFGFVEVVVRASSEEYIGLLPIKLQGRLICPGGTFSGFFFLKSCVLP</sequence>
<evidence type="ECO:0000256" key="10">
    <source>
        <dbReference type="SAM" id="MobiDB-lite"/>
    </source>
</evidence>
<dbReference type="Gene3D" id="3.30.420.10">
    <property type="entry name" value="Ribonuclease H-like superfamily/Ribonuclease H"/>
    <property type="match status" value="1"/>
</dbReference>
<dbReference type="AlphaFoldDB" id="A0A0A7AN68"/>
<dbReference type="GO" id="GO:0003887">
    <property type="term" value="F:DNA-directed DNA polymerase activity"/>
    <property type="evidence" value="ECO:0007669"/>
    <property type="project" value="UniProtKB-KW"/>
</dbReference>
<evidence type="ECO:0000256" key="1">
    <source>
        <dbReference type="ARBA" id="ARBA00005755"/>
    </source>
</evidence>
<evidence type="ECO:0000256" key="6">
    <source>
        <dbReference type="ARBA" id="ARBA00022705"/>
    </source>
</evidence>
<proteinExistence type="inferred from homology"/>
<dbReference type="InterPro" id="IPR012337">
    <property type="entry name" value="RNaseH-like_sf"/>
</dbReference>
<evidence type="ECO:0000313" key="12">
    <source>
        <dbReference type="EMBL" id="AHJ10972.1"/>
    </source>
</evidence>
<evidence type="ECO:0000256" key="3">
    <source>
        <dbReference type="ARBA" id="ARBA00014385"/>
    </source>
</evidence>
<evidence type="ECO:0000256" key="5">
    <source>
        <dbReference type="ARBA" id="ARBA00022695"/>
    </source>
</evidence>
<feature type="domain" description="DNA-directed DNA polymerase family B mitochondria/virus" evidence="11">
    <location>
        <begin position="155"/>
        <end position="453"/>
    </location>
</feature>
<dbReference type="GO" id="GO:0006260">
    <property type="term" value="P:DNA replication"/>
    <property type="evidence" value="ECO:0007669"/>
    <property type="project" value="UniProtKB-KW"/>
</dbReference>
<evidence type="ECO:0000256" key="4">
    <source>
        <dbReference type="ARBA" id="ARBA00022679"/>
    </source>
</evidence>
<dbReference type="SUPFAM" id="SSF56672">
    <property type="entry name" value="DNA/RNA polymerases"/>
    <property type="match status" value="1"/>
</dbReference>
<dbReference type="InterPro" id="IPR043502">
    <property type="entry name" value="DNA/RNA_pol_sf"/>
</dbReference>
<accession>A0A0A7AN68</accession>
<dbReference type="InterPro" id="IPR036397">
    <property type="entry name" value="RNaseH_sf"/>
</dbReference>
<comment type="catalytic activity">
    <reaction evidence="9">
        <text>DNA(n) + a 2'-deoxyribonucleoside 5'-triphosphate = DNA(n+1) + diphosphate</text>
        <dbReference type="Rhea" id="RHEA:22508"/>
        <dbReference type="Rhea" id="RHEA-COMP:17339"/>
        <dbReference type="Rhea" id="RHEA-COMP:17340"/>
        <dbReference type="ChEBI" id="CHEBI:33019"/>
        <dbReference type="ChEBI" id="CHEBI:61560"/>
        <dbReference type="ChEBI" id="CHEBI:173112"/>
        <dbReference type="EC" id="2.7.7.7"/>
    </reaction>
</comment>
<evidence type="ECO:0000256" key="8">
    <source>
        <dbReference type="ARBA" id="ARBA00023125"/>
    </source>
</evidence>
<name>A0A0A7AN68_9GLOM</name>
<geneLocation type="mitochondrion" evidence="12"/>
<gene>
    <name evidence="12" type="primary">dpo</name>
</gene>
<dbReference type="InterPro" id="IPR004868">
    <property type="entry name" value="DNA-dir_DNA_pol_B_mt/vir"/>
</dbReference>
<protein>
    <recommendedName>
        <fullName evidence="3">Probable DNA polymerase</fullName>
        <ecNumber evidence="2">2.7.7.7</ecNumber>
    </recommendedName>
</protein>
<keyword evidence="7" id="KW-0239">DNA-directed DNA polymerase</keyword>
<reference evidence="12" key="1">
    <citation type="journal article" date="2014" name="Genome Biol. Evol.">
        <title>The mitochondrial genome of the glomeromycete Rhizophagus sp. DAOM 213198 reveals an unusual organization consisting of two circular chromosomes.</title>
        <authorList>
            <person name="Nadimi M."/>
            <person name="Stefani F.O."/>
            <person name="Hijri M."/>
        </authorList>
    </citation>
    <scope>NUCLEOTIDE SEQUENCE</scope>
    <source>
        <strain evidence="12">DAOM213198</strain>
    </source>
</reference>
<keyword evidence="6" id="KW-0235">DNA replication</keyword>
<organism evidence="12">
    <name type="scientific">Rhizophagus sp. DAOM 213198</name>
    <dbReference type="NCBI Taxonomy" id="1417302"/>
    <lineage>
        <taxon>Eukaryota</taxon>
        <taxon>Fungi</taxon>
        <taxon>Fungi incertae sedis</taxon>
        <taxon>Mucoromycota</taxon>
        <taxon>Glomeromycotina</taxon>
        <taxon>Glomeromycetes</taxon>
        <taxon>Glomerales</taxon>
        <taxon>Glomeraceae</taxon>
        <taxon>Rhizophagus</taxon>
    </lineage>
</organism>
<dbReference type="Pfam" id="PF03175">
    <property type="entry name" value="DNA_pol_B_2"/>
    <property type="match status" value="1"/>
</dbReference>
<dbReference type="GO" id="GO:0000166">
    <property type="term" value="F:nucleotide binding"/>
    <property type="evidence" value="ECO:0007669"/>
    <property type="project" value="InterPro"/>
</dbReference>
<evidence type="ECO:0000256" key="7">
    <source>
        <dbReference type="ARBA" id="ARBA00022932"/>
    </source>
</evidence>
<evidence type="ECO:0000256" key="2">
    <source>
        <dbReference type="ARBA" id="ARBA00012417"/>
    </source>
</evidence>
<feature type="region of interest" description="Disordered" evidence="10">
    <location>
        <begin position="30"/>
        <end position="61"/>
    </location>
</feature>
<keyword evidence="4" id="KW-0808">Transferase</keyword>
<keyword evidence="12" id="KW-0496">Mitochondrion</keyword>
<dbReference type="GO" id="GO:0003677">
    <property type="term" value="F:DNA binding"/>
    <property type="evidence" value="ECO:0007669"/>
    <property type="project" value="UniProtKB-KW"/>
</dbReference>
<dbReference type="InterPro" id="IPR023211">
    <property type="entry name" value="DNA_pol_palm_dom_sf"/>
</dbReference>
<dbReference type="EMBL" id="KF591215">
    <property type="protein sequence ID" value="AHJ10972.1"/>
    <property type="molecule type" value="Genomic_DNA"/>
</dbReference>
<evidence type="ECO:0000256" key="9">
    <source>
        <dbReference type="ARBA" id="ARBA00049244"/>
    </source>
</evidence>
<comment type="similarity">
    <text evidence="1">Belongs to the DNA polymerase type-B family.</text>
</comment>
<keyword evidence="8" id="KW-0238">DNA-binding</keyword>
<dbReference type="PANTHER" id="PTHR33568">
    <property type="entry name" value="DNA POLYMERASE"/>
    <property type="match status" value="1"/>
</dbReference>
<dbReference type="PANTHER" id="PTHR33568:SF3">
    <property type="entry name" value="DNA-DIRECTED DNA POLYMERASE"/>
    <property type="match status" value="1"/>
</dbReference>
<dbReference type="EC" id="2.7.7.7" evidence="2"/>
<keyword evidence="5" id="KW-0548">Nucleotidyltransferase</keyword>